<accession>A0A1D7SI34</accession>
<sequence length="1083" mass="116479">MAKLGYKFVNPSLSSKDKETLKSSGVKTPNAKKLPSGKIVLGINRLGAATDSIYTSIRGLKSIEEVRAISLRNKEVDERRADRDRQLDQKEASQERGAAVKPIDEKKVGKEVGKKDKKLKKKGSFLQQLLTPIWNLIKPFIQFAAIIGIMKWFSDEKNVEKVKKLVEFTKVIFDFLWKWGTFGVTNLMDGLAGLFGGISKIMKGDLGGVWESIMGFGQLLVGLLALKGLAMFLNPFSMMGGILDLLGMLSSDDDSGLDRSKPDPDGPDKLKTKKPKTWLGKLRQRIRIMYKRLKGRWLKKVLGVFSIIGVFLADLSSKIARWGANFFKNVVKPKIAKAVARAVEAFKNSLPPSILKRLSGGLDAIKAGGEGLLQRADEITKPLQNAGKKAFDIVEGFRADPRQALSETKDAAKKRFIDPITQGGSDLLKWFSNTRFGKQVGQGIDIAKGAWDITSEFAVAKFKQYKEGLEIFLKTVQELPQTVSSNWTKLSDNITNLAAKGKDFVVDKFLAPLKATASDLIEGNPVTKFFIDKFKGKAGKEGGEGLFKKFVKIAKPAVLGTKNALEAAPFKIGPLDVIVETLFAAMDLKAGQDPRRVALKLAGSIAGLVAGTAILGAIGAGTGGIGAAILAGVVTGATQWGGEWLADKLADVIGLPKKDVSFMDAFNFDKEKLDAATPDENLPEKAAGGLVRNIKMSMGGSVLDPTKTGSSNLPVWQAAQKARAEARAEGLTPEEVEKRVVAASEAELLKQQPVHKRTSDTVEKQKELDKKASPPPPTEIGMKVLKAADPTGGAASILLGVMKSLFPNAITPPTPPDAEDKSTSPTTDSDSSNSITSGGGYTGDPGKLAVSGSVTAKGVDISKKIMSDTGATKQAAAAISGNMAHESAGFIPGIREGGPFGKNSKPWPQGTVRKGYGWAQWTNSAPGDRYDKFIASYGSDYSKIPSNSDNYKFLMSELMSGNGGFIRKGTGTSGSWGEFKQKTDVANATVDFRKTWERAGVAHDGPRIKYAKSFLAKMSGGGRVNSIAKASQSVAAIHEQEEQELVVVPIPKVIPMPINRTRGTKVITTVTGKADHSIRFENY</sequence>
<keyword evidence="2" id="KW-0812">Transmembrane</keyword>
<dbReference type="EMBL" id="KX349299">
    <property type="protein sequence ID" value="AOO13341.1"/>
    <property type="molecule type" value="Genomic_DNA"/>
</dbReference>
<evidence type="ECO:0000313" key="4">
    <source>
        <dbReference type="EMBL" id="AOO13341.1"/>
    </source>
</evidence>
<feature type="transmembrane region" description="Helical" evidence="2">
    <location>
        <begin position="215"/>
        <end position="233"/>
    </location>
</feature>
<evidence type="ECO:0000313" key="5">
    <source>
        <dbReference type="Proteomes" id="UP000226173"/>
    </source>
</evidence>
<keyword evidence="2" id="KW-0472">Membrane</keyword>
<evidence type="ECO:0000259" key="3">
    <source>
        <dbReference type="Pfam" id="PF18013"/>
    </source>
</evidence>
<feature type="compositionally biased region" description="Low complexity" evidence="1">
    <location>
        <begin position="823"/>
        <end position="836"/>
    </location>
</feature>
<feature type="transmembrane region" description="Helical" evidence="2">
    <location>
        <begin position="297"/>
        <end position="315"/>
    </location>
</feature>
<gene>
    <name evidence="4" type="ORF">LIS110610_011</name>
</gene>
<proteinExistence type="predicted"/>
<feature type="region of interest" description="Disordered" evidence="1">
    <location>
        <begin position="79"/>
        <end position="99"/>
    </location>
</feature>
<feature type="domain" description="Phage tail lysozyme" evidence="3">
    <location>
        <begin position="863"/>
        <end position="1018"/>
    </location>
</feature>
<protein>
    <recommendedName>
        <fullName evidence="3">Phage tail lysozyme domain-containing protein</fullName>
    </recommendedName>
</protein>
<feature type="region of interest" description="Disordered" evidence="1">
    <location>
        <begin position="808"/>
        <end position="847"/>
    </location>
</feature>
<evidence type="ECO:0000256" key="2">
    <source>
        <dbReference type="SAM" id="Phobius"/>
    </source>
</evidence>
<name>A0A1D7SI34_9CAUD</name>
<feature type="transmembrane region" description="Helical" evidence="2">
    <location>
        <begin position="133"/>
        <end position="154"/>
    </location>
</feature>
<dbReference type="Gene3D" id="1.10.530.10">
    <property type="match status" value="1"/>
</dbReference>
<dbReference type="Proteomes" id="UP000226173">
    <property type="component" value="Segment"/>
</dbReference>
<feature type="region of interest" description="Disordered" evidence="1">
    <location>
        <begin position="750"/>
        <end position="782"/>
    </location>
</feature>
<dbReference type="Pfam" id="PF18013">
    <property type="entry name" value="Phage_lysozyme2"/>
    <property type="match status" value="1"/>
</dbReference>
<reference evidence="4 5" key="1">
    <citation type="journal article" date="2016" name="Environ. Microbiol.">
        <title>Genomic diversification of marine cyanophages into stable ecotypes.</title>
        <authorList>
            <person name="Marston M.F."/>
            <person name="Martiny J.B."/>
        </authorList>
    </citation>
    <scope>NUCLEOTIDE SEQUENCE [LARGE SCALE GENOMIC DNA]</scope>
    <source>
        <strain evidence="4">LIS_22_0610</strain>
    </source>
</reference>
<feature type="compositionally biased region" description="Basic and acidic residues" evidence="1">
    <location>
        <begin position="757"/>
        <end position="772"/>
    </location>
</feature>
<feature type="transmembrane region" description="Helical" evidence="2">
    <location>
        <begin position="175"/>
        <end position="195"/>
    </location>
</feature>
<dbReference type="InterPro" id="IPR041219">
    <property type="entry name" value="Phage_lysozyme2"/>
</dbReference>
<organism evidence="4 5">
    <name type="scientific">Cyanophage S-RIM14</name>
    <dbReference type="NCBI Taxonomy" id="1278423"/>
    <lineage>
        <taxon>Viruses</taxon>
        <taxon>Duplodnaviria</taxon>
        <taxon>Heunggongvirae</taxon>
        <taxon>Uroviricota</taxon>
        <taxon>Caudoviricetes</taxon>
        <taxon>Pantevenvirales</taxon>
        <taxon>Kyanoviridae</taxon>
        <taxon>Ahtivirus</taxon>
        <taxon>Ahtivirus sagseatwo</taxon>
    </lineage>
</organism>
<feature type="compositionally biased region" description="Basic and acidic residues" evidence="1">
    <location>
        <begin position="79"/>
        <end position="94"/>
    </location>
</feature>
<evidence type="ECO:0000256" key="1">
    <source>
        <dbReference type="SAM" id="MobiDB-lite"/>
    </source>
</evidence>
<keyword evidence="2" id="KW-1133">Transmembrane helix</keyword>